<evidence type="ECO:0000256" key="6">
    <source>
        <dbReference type="SAM" id="Phobius"/>
    </source>
</evidence>
<evidence type="ECO:0000256" key="2">
    <source>
        <dbReference type="ARBA" id="ARBA00022475"/>
    </source>
</evidence>
<dbReference type="GO" id="GO:0005886">
    <property type="term" value="C:plasma membrane"/>
    <property type="evidence" value="ECO:0007669"/>
    <property type="project" value="UniProtKB-SubCell"/>
</dbReference>
<name>A0A371IXK9_9FIRM</name>
<evidence type="ECO:0000256" key="3">
    <source>
        <dbReference type="ARBA" id="ARBA00022692"/>
    </source>
</evidence>
<gene>
    <name evidence="7" type="ORF">CHL78_019385</name>
</gene>
<keyword evidence="2" id="KW-1003">Cell membrane</keyword>
<comment type="caution">
    <text evidence="7">The sequence shown here is derived from an EMBL/GenBank/DDBJ whole genome shotgun (WGS) entry which is preliminary data.</text>
</comment>
<dbReference type="EMBL" id="NOJY02000099">
    <property type="protein sequence ID" value="RDY25213.1"/>
    <property type="molecule type" value="Genomic_DNA"/>
</dbReference>
<evidence type="ECO:0000313" key="7">
    <source>
        <dbReference type="EMBL" id="RDY25213.1"/>
    </source>
</evidence>
<proteinExistence type="predicted"/>
<dbReference type="PANTHER" id="PTHR43652:SF2">
    <property type="entry name" value="BASIC AMINO ACID ANTIPORTER YFCC-RELATED"/>
    <property type="match status" value="1"/>
</dbReference>
<comment type="subcellular location">
    <subcellularLocation>
        <location evidence="1">Cell membrane</location>
        <topology evidence="1">Multi-pass membrane protein</topology>
    </subcellularLocation>
</comment>
<dbReference type="PANTHER" id="PTHR43652">
    <property type="entry name" value="BASIC AMINO ACID ANTIPORTER YFCC-RELATED"/>
    <property type="match status" value="1"/>
</dbReference>
<evidence type="ECO:0000256" key="5">
    <source>
        <dbReference type="ARBA" id="ARBA00023136"/>
    </source>
</evidence>
<feature type="transmembrane region" description="Helical" evidence="6">
    <location>
        <begin position="20"/>
        <end position="38"/>
    </location>
</feature>
<feature type="transmembrane region" description="Helical" evidence="6">
    <location>
        <begin position="160"/>
        <end position="182"/>
    </location>
</feature>
<dbReference type="InterPro" id="IPR018385">
    <property type="entry name" value="C4_dicarb_anaerob_car-like"/>
</dbReference>
<feature type="transmembrane region" description="Helical" evidence="6">
    <location>
        <begin position="262"/>
        <end position="280"/>
    </location>
</feature>
<evidence type="ECO:0000313" key="8">
    <source>
        <dbReference type="Proteomes" id="UP000215694"/>
    </source>
</evidence>
<keyword evidence="5 6" id="KW-0472">Membrane</keyword>
<reference evidence="7 8" key="1">
    <citation type="journal article" date="2017" name="Genome Announc.">
        <title>Draft Genome Sequence of Romboutsia weinsteinii sp. nov. Strain CCRI-19649(T) Isolated from Surface Water.</title>
        <authorList>
            <person name="Maheux A.F."/>
            <person name="Boudreau D.K."/>
            <person name="Berube E."/>
            <person name="Boissinot M."/>
            <person name="Cantin P."/>
            <person name="Raymond F."/>
            <person name="Corbeil J."/>
            <person name="Omar R.F."/>
            <person name="Bergeron M.G."/>
        </authorList>
    </citation>
    <scope>NUCLEOTIDE SEQUENCE [LARGE SCALE GENOMIC DNA]</scope>
    <source>
        <strain evidence="7 8">CCRI-19649</strain>
    </source>
</reference>
<dbReference type="RefSeq" id="WP_147295861.1">
    <property type="nucleotide sequence ID" value="NZ_NOJY02000099.1"/>
</dbReference>
<sequence length="367" mass="39495">MENSATLNKKKKEFKMPHTFVIILGIIVFSTLLTWIVPAGVFDRAENSLGMTVINPDSFSYIDSSPVSILSIPKYIIEGFMESADLFFLILFSGCAFDVITSSGALQAAVGKVAKKFATKESIFIPALSLIFALICTTQGVNMFIGFAPITVMIARTMGFDSIVGAAVILLGGAVGFATGTLNTSTTIVGQKLAELPLYSGIEYRAFCFVVFLIVTSVYLVRYAKKVRQNPELSPMYELDSKDTKSIEGDLDSIEDMKLRDWLVMLSLVGTLAVIVYGGMNLDWGLTENTMAFVWLGIIAGIFAGYDSNKIASCFVNGAKRMISAAMIIGMARAVSAILSDGAILDSIVNSMGAVLMVLPTFLQGIA</sequence>
<keyword evidence="3 6" id="KW-0812">Transmembrane</keyword>
<protein>
    <submittedName>
        <fullName evidence="7">YfcC family protein</fullName>
    </submittedName>
</protein>
<feature type="non-terminal residue" evidence="7">
    <location>
        <position position="367"/>
    </location>
</feature>
<feature type="transmembrane region" description="Helical" evidence="6">
    <location>
        <begin position="123"/>
        <end position="148"/>
    </location>
</feature>
<feature type="transmembrane region" description="Helical" evidence="6">
    <location>
        <begin position="292"/>
        <end position="309"/>
    </location>
</feature>
<evidence type="ECO:0000256" key="4">
    <source>
        <dbReference type="ARBA" id="ARBA00022989"/>
    </source>
</evidence>
<dbReference type="AlphaFoldDB" id="A0A371IXK9"/>
<keyword evidence="4 6" id="KW-1133">Transmembrane helix</keyword>
<evidence type="ECO:0000256" key="1">
    <source>
        <dbReference type="ARBA" id="ARBA00004651"/>
    </source>
</evidence>
<dbReference type="InterPro" id="IPR051679">
    <property type="entry name" value="DASS-Related_Transporters"/>
</dbReference>
<keyword evidence="8" id="KW-1185">Reference proteome</keyword>
<dbReference type="OrthoDB" id="255482at2"/>
<dbReference type="Proteomes" id="UP000215694">
    <property type="component" value="Unassembled WGS sequence"/>
</dbReference>
<feature type="transmembrane region" description="Helical" evidence="6">
    <location>
        <begin position="86"/>
        <end position="111"/>
    </location>
</feature>
<feature type="transmembrane region" description="Helical" evidence="6">
    <location>
        <begin position="202"/>
        <end position="221"/>
    </location>
</feature>
<organism evidence="7 8">
    <name type="scientific">Romboutsia weinsteinii</name>
    <dbReference type="NCBI Taxonomy" id="2020949"/>
    <lineage>
        <taxon>Bacteria</taxon>
        <taxon>Bacillati</taxon>
        <taxon>Bacillota</taxon>
        <taxon>Clostridia</taxon>
        <taxon>Peptostreptococcales</taxon>
        <taxon>Peptostreptococcaceae</taxon>
        <taxon>Romboutsia</taxon>
    </lineage>
</organism>
<dbReference type="Pfam" id="PF03606">
    <property type="entry name" value="DcuC"/>
    <property type="match status" value="1"/>
</dbReference>
<accession>A0A371IXK9</accession>
<feature type="transmembrane region" description="Helical" evidence="6">
    <location>
        <begin position="344"/>
        <end position="363"/>
    </location>
</feature>